<dbReference type="EMBL" id="AP018248">
    <property type="protein sequence ID" value="BAY99985.1"/>
    <property type="molecule type" value="Genomic_DNA"/>
</dbReference>
<protein>
    <submittedName>
        <fullName evidence="1">Uncharacterized protein</fullName>
    </submittedName>
</protein>
<dbReference type="Proteomes" id="UP000218785">
    <property type="component" value="Chromosome"/>
</dbReference>
<proteinExistence type="predicted"/>
<sequence length="112" mass="13158">MVKEMRKTQVNWSPQVFSILSNYPQWQDMLHSALHKPLLDTTYCPEVIEVFDQHGLLAGRVHGCFSYECSRTFQSESEFIAWLFDGELAVFYVGSELVINRIQILERVSREW</sequence>
<gene>
    <name evidence="1" type="ORF">NIES37_39680</name>
</gene>
<organism evidence="1 2">
    <name type="scientific">Tolypothrix tenuis PCC 7101</name>
    <dbReference type="NCBI Taxonomy" id="231146"/>
    <lineage>
        <taxon>Bacteria</taxon>
        <taxon>Bacillati</taxon>
        <taxon>Cyanobacteriota</taxon>
        <taxon>Cyanophyceae</taxon>
        <taxon>Nostocales</taxon>
        <taxon>Tolypothrichaceae</taxon>
        <taxon>Tolypothrix</taxon>
    </lineage>
</organism>
<evidence type="ECO:0000313" key="1">
    <source>
        <dbReference type="EMBL" id="BAY99985.1"/>
    </source>
</evidence>
<dbReference type="AlphaFoldDB" id="A0A1Z4N2Q2"/>
<evidence type="ECO:0000313" key="2">
    <source>
        <dbReference type="Proteomes" id="UP000218785"/>
    </source>
</evidence>
<name>A0A1Z4N2Q2_9CYAN</name>
<reference evidence="1 2" key="1">
    <citation type="submission" date="2017-06" db="EMBL/GenBank/DDBJ databases">
        <title>Genome sequencing of cyanobaciteial culture collection at National Institute for Environmental Studies (NIES).</title>
        <authorList>
            <person name="Hirose Y."/>
            <person name="Shimura Y."/>
            <person name="Fujisawa T."/>
            <person name="Nakamura Y."/>
            <person name="Kawachi M."/>
        </authorList>
    </citation>
    <scope>NUCLEOTIDE SEQUENCE [LARGE SCALE GENOMIC DNA]</scope>
    <source>
        <strain evidence="1 2">NIES-37</strain>
    </source>
</reference>
<accession>A0A1Z4N2Q2</accession>
<keyword evidence="2" id="KW-1185">Reference proteome</keyword>
<dbReference type="KEGG" id="ttq:NIES37_39680"/>